<feature type="compositionally biased region" description="Basic residues" evidence="1">
    <location>
        <begin position="23"/>
        <end position="33"/>
    </location>
</feature>
<dbReference type="EC" id="2.7.4.1" evidence="2"/>
<gene>
    <name evidence="2" type="ORF">AVDCRST_MAG16-2902</name>
</gene>
<feature type="non-terminal residue" evidence="2">
    <location>
        <position position="333"/>
    </location>
</feature>
<feature type="region of interest" description="Disordered" evidence="1">
    <location>
        <begin position="267"/>
        <end position="333"/>
    </location>
</feature>
<feature type="compositionally biased region" description="Basic residues" evidence="1">
    <location>
        <begin position="314"/>
        <end position="323"/>
    </location>
</feature>
<feature type="region of interest" description="Disordered" evidence="1">
    <location>
        <begin position="1"/>
        <end position="145"/>
    </location>
</feature>
<proteinExistence type="predicted"/>
<keyword evidence="2" id="KW-0418">Kinase</keyword>
<feature type="compositionally biased region" description="Gly residues" evidence="1">
    <location>
        <begin position="1"/>
        <end position="14"/>
    </location>
</feature>
<dbReference type="EMBL" id="CADCUE010000275">
    <property type="protein sequence ID" value="CAA9359093.1"/>
    <property type="molecule type" value="Genomic_DNA"/>
</dbReference>
<keyword evidence="2" id="KW-0808">Transferase</keyword>
<name>A0A6J4MGL3_9ACTN</name>
<feature type="compositionally biased region" description="Basic and acidic residues" evidence="1">
    <location>
        <begin position="270"/>
        <end position="283"/>
    </location>
</feature>
<feature type="compositionally biased region" description="Basic residues" evidence="1">
    <location>
        <begin position="284"/>
        <end position="307"/>
    </location>
</feature>
<protein>
    <submittedName>
        <fullName evidence="2">Polyphosphate kinase 2</fullName>
        <ecNumber evidence="2">2.7.4.1</ecNumber>
    </submittedName>
</protein>
<dbReference type="AlphaFoldDB" id="A0A6J4MGL3"/>
<accession>A0A6J4MGL3</accession>
<organism evidence="2">
    <name type="scientific">uncultured Frankineae bacterium</name>
    <dbReference type="NCBI Taxonomy" id="437475"/>
    <lineage>
        <taxon>Bacteria</taxon>
        <taxon>Bacillati</taxon>
        <taxon>Actinomycetota</taxon>
        <taxon>Actinomycetes</taxon>
        <taxon>Frankiales</taxon>
        <taxon>environmental samples</taxon>
    </lineage>
</organism>
<reference evidence="2" key="1">
    <citation type="submission" date="2020-02" db="EMBL/GenBank/DDBJ databases">
        <authorList>
            <person name="Meier V. D."/>
        </authorList>
    </citation>
    <scope>NUCLEOTIDE SEQUENCE</scope>
    <source>
        <strain evidence="2">AVDCRST_MAG16</strain>
    </source>
</reference>
<feature type="compositionally biased region" description="Basic residues" evidence="1">
    <location>
        <begin position="41"/>
        <end position="65"/>
    </location>
</feature>
<dbReference type="GO" id="GO:0008976">
    <property type="term" value="F:polyphosphate kinase activity"/>
    <property type="evidence" value="ECO:0007669"/>
    <property type="project" value="UniProtKB-EC"/>
</dbReference>
<feature type="compositionally biased region" description="Low complexity" evidence="1">
    <location>
        <begin position="84"/>
        <end position="98"/>
    </location>
</feature>
<evidence type="ECO:0000256" key="1">
    <source>
        <dbReference type="SAM" id="MobiDB-lite"/>
    </source>
</evidence>
<sequence>DGRPGGGAAQGGPGAAPRGGRPAARHAGRRRRQSAGLRPLRSARRRRRRGRPRPAARRRHGRGHLARGLPVRRADVARGVRPHQAAAADRADQAAELGQGAGGEDRPAVRGTRRCRQGRHDQALHRAPQPARRAGRRAGEAQRARAHAVVLPALRRAPAGRRRDPAVRPVLVQPGGRRARHGLLQPARVPRVHAPGAGLRADARALADLPGQVLVLGVPGRAAHPLRGPADRPGAPVEALADGPRLARQVGRLHRGQGGDVLLHRHRRRPVDGRQEQRQEARPARGHALRPARLRLRGQGHRGRGHPRPADHRPWRRPVRAGRARREALPAAV</sequence>
<feature type="compositionally biased region" description="Basic and acidic residues" evidence="1">
    <location>
        <begin position="324"/>
        <end position="333"/>
    </location>
</feature>
<evidence type="ECO:0000313" key="2">
    <source>
        <dbReference type="EMBL" id="CAA9359093.1"/>
    </source>
</evidence>
<feature type="non-terminal residue" evidence="2">
    <location>
        <position position="1"/>
    </location>
</feature>